<keyword evidence="3" id="KW-0175">Coiled coil</keyword>
<accession>A0A9P6XCF4</accession>
<name>A0A9P6XCF4_RHIOR</name>
<dbReference type="PANTHER" id="PTHR13303">
    <property type="entry name" value="PREFOLDIN SUBUNIT 2"/>
    <property type="match status" value="1"/>
</dbReference>
<organism evidence="4 5">
    <name type="scientific">Rhizopus oryzae</name>
    <name type="common">Mucormycosis agent</name>
    <name type="synonym">Rhizopus arrhizus var. delemar</name>
    <dbReference type="NCBI Taxonomy" id="64495"/>
    <lineage>
        <taxon>Eukaryota</taxon>
        <taxon>Fungi</taxon>
        <taxon>Fungi incertae sedis</taxon>
        <taxon>Mucoromycota</taxon>
        <taxon>Mucoromycotina</taxon>
        <taxon>Mucoromycetes</taxon>
        <taxon>Mucorales</taxon>
        <taxon>Mucorineae</taxon>
        <taxon>Rhizopodaceae</taxon>
        <taxon>Rhizopus</taxon>
    </lineage>
</organism>
<dbReference type="EMBL" id="JAANQT010000492">
    <property type="protein sequence ID" value="KAG1310557.1"/>
    <property type="molecule type" value="Genomic_DNA"/>
</dbReference>
<dbReference type="InterPro" id="IPR009053">
    <property type="entry name" value="Prefoldin"/>
</dbReference>
<dbReference type="CDD" id="cd23163">
    <property type="entry name" value="Prefoldin_2"/>
    <property type="match status" value="1"/>
</dbReference>
<reference evidence="4" key="1">
    <citation type="journal article" date="2020" name="Microb. Genom.">
        <title>Genetic diversity of clinical and environmental Mucorales isolates obtained from an investigation of mucormycosis cases among solid organ transplant recipients.</title>
        <authorList>
            <person name="Nguyen M.H."/>
            <person name="Kaul D."/>
            <person name="Muto C."/>
            <person name="Cheng S.J."/>
            <person name="Richter R.A."/>
            <person name="Bruno V.M."/>
            <person name="Liu G."/>
            <person name="Beyhan S."/>
            <person name="Sundermann A.J."/>
            <person name="Mounaud S."/>
            <person name="Pasculle A.W."/>
            <person name="Nierman W.C."/>
            <person name="Driscoll E."/>
            <person name="Cumbie R."/>
            <person name="Clancy C.J."/>
            <person name="Dupont C.L."/>
        </authorList>
    </citation>
    <scope>NUCLEOTIDE SEQUENCE</scope>
    <source>
        <strain evidence="4">GL11</strain>
    </source>
</reference>
<dbReference type="Gene3D" id="1.10.287.370">
    <property type="match status" value="1"/>
</dbReference>
<evidence type="ECO:0000256" key="3">
    <source>
        <dbReference type="SAM" id="Coils"/>
    </source>
</evidence>
<dbReference type="Proteomes" id="UP000716291">
    <property type="component" value="Unassembled WGS sequence"/>
</dbReference>
<dbReference type="GO" id="GO:0006457">
    <property type="term" value="P:protein folding"/>
    <property type="evidence" value="ECO:0007669"/>
    <property type="project" value="InterPro"/>
</dbReference>
<feature type="coiled-coil region" evidence="3">
    <location>
        <begin position="8"/>
        <end position="42"/>
    </location>
</feature>
<gene>
    <name evidence="4" type="ORF">G6F64_004472</name>
</gene>
<dbReference type="GO" id="GO:0016272">
    <property type="term" value="C:prefoldin complex"/>
    <property type="evidence" value="ECO:0007669"/>
    <property type="project" value="InterPro"/>
</dbReference>
<dbReference type="SUPFAM" id="SSF46579">
    <property type="entry name" value="Prefoldin"/>
    <property type="match status" value="1"/>
</dbReference>
<dbReference type="OrthoDB" id="29646at2759"/>
<proteinExistence type="inferred from homology"/>
<evidence type="ECO:0000313" key="4">
    <source>
        <dbReference type="EMBL" id="KAG1310557.1"/>
    </source>
</evidence>
<dbReference type="GO" id="GO:0051082">
    <property type="term" value="F:unfolded protein binding"/>
    <property type="evidence" value="ECO:0007669"/>
    <property type="project" value="InterPro"/>
</dbReference>
<dbReference type="InterPro" id="IPR002777">
    <property type="entry name" value="PFD_beta-like"/>
</dbReference>
<dbReference type="AlphaFoldDB" id="A0A9P6XCF4"/>
<keyword evidence="5" id="KW-1185">Reference proteome</keyword>
<protein>
    <recommendedName>
        <fullName evidence="6">Prefoldin subunit 2</fullName>
    </recommendedName>
</protein>
<evidence type="ECO:0000313" key="5">
    <source>
        <dbReference type="Proteomes" id="UP000716291"/>
    </source>
</evidence>
<evidence type="ECO:0008006" key="6">
    <source>
        <dbReference type="Google" id="ProtNLM"/>
    </source>
</evidence>
<sequence>MSSSRLADAELTQKYNQYKNELQQIAQKIGELESEVEEHKLVIESISSLEPDRKCFRMVGGVLVERTVKEVLPALETNHSGVRSKFKTLNFVDHLL</sequence>
<dbReference type="Pfam" id="PF01920">
    <property type="entry name" value="Prefoldin_2"/>
    <property type="match status" value="1"/>
</dbReference>
<dbReference type="InterPro" id="IPR027235">
    <property type="entry name" value="PFD2"/>
</dbReference>
<evidence type="ECO:0000256" key="2">
    <source>
        <dbReference type="ARBA" id="ARBA00023186"/>
    </source>
</evidence>
<evidence type="ECO:0000256" key="1">
    <source>
        <dbReference type="ARBA" id="ARBA00008045"/>
    </source>
</evidence>
<keyword evidence="2" id="KW-0143">Chaperone</keyword>
<comment type="caution">
    <text evidence="4">The sequence shown here is derived from an EMBL/GenBank/DDBJ whole genome shotgun (WGS) entry which is preliminary data.</text>
</comment>
<dbReference type="FunFam" id="1.10.287.370:FF:000002">
    <property type="entry name" value="Prefoldin subunit 2"/>
    <property type="match status" value="1"/>
</dbReference>
<comment type="similarity">
    <text evidence="1">Belongs to the prefoldin subunit beta family.</text>
</comment>